<dbReference type="EMBL" id="JAWHQM010000008">
    <property type="protein sequence ID" value="KAK5628489.1"/>
    <property type="molecule type" value="Genomic_DNA"/>
</dbReference>
<keyword evidence="3" id="KW-1185">Reference proteome</keyword>
<sequence length="156" mass="16688">MARHQRNEAGSEIVPSQSQGRSSSPQTSESGQVTPSSSSSPNTVDRRLSLPLTPADPNDPNDPKLHAVDSDGVGDGHGGETYELREFDGAGIRDAGEYGADADEPNENKNARMISGRRWNGNARRQSESTVASFQLYTPNERGSLSGNLIVVLSCF</sequence>
<proteinExistence type="predicted"/>
<evidence type="ECO:0000313" key="3">
    <source>
        <dbReference type="Proteomes" id="UP001305414"/>
    </source>
</evidence>
<evidence type="ECO:0000256" key="1">
    <source>
        <dbReference type="SAM" id="MobiDB-lite"/>
    </source>
</evidence>
<dbReference type="Proteomes" id="UP001305414">
    <property type="component" value="Unassembled WGS sequence"/>
</dbReference>
<dbReference type="AlphaFoldDB" id="A0AAN7UVU6"/>
<feature type="compositionally biased region" description="Basic and acidic residues" evidence="1">
    <location>
        <begin position="77"/>
        <end position="88"/>
    </location>
</feature>
<organism evidence="2 3">
    <name type="scientific">Xylaria bambusicola</name>
    <dbReference type="NCBI Taxonomy" id="326684"/>
    <lineage>
        <taxon>Eukaryota</taxon>
        <taxon>Fungi</taxon>
        <taxon>Dikarya</taxon>
        <taxon>Ascomycota</taxon>
        <taxon>Pezizomycotina</taxon>
        <taxon>Sordariomycetes</taxon>
        <taxon>Xylariomycetidae</taxon>
        <taxon>Xylariales</taxon>
        <taxon>Xylariaceae</taxon>
        <taxon>Xylaria</taxon>
    </lineage>
</organism>
<feature type="region of interest" description="Disordered" evidence="1">
    <location>
        <begin position="1"/>
        <end position="109"/>
    </location>
</feature>
<comment type="caution">
    <text evidence="2">The sequence shown here is derived from an EMBL/GenBank/DDBJ whole genome shotgun (WGS) entry which is preliminary data.</text>
</comment>
<accession>A0AAN7UVU6</accession>
<name>A0AAN7UVU6_9PEZI</name>
<gene>
    <name evidence="2" type="ORF">RRF57_004204</name>
</gene>
<reference evidence="2 3" key="1">
    <citation type="submission" date="2023-10" db="EMBL/GenBank/DDBJ databases">
        <title>Draft genome sequence of Xylaria bambusicola isolate GMP-LS, the root and basal stem rot pathogen of sugarcane in Indonesia.</title>
        <authorList>
            <person name="Selvaraj P."/>
            <person name="Muralishankar V."/>
            <person name="Muruganantham S."/>
            <person name="Sp S."/>
            <person name="Haryani S."/>
            <person name="Lau K.J.X."/>
            <person name="Naqvi N.I."/>
        </authorList>
    </citation>
    <scope>NUCLEOTIDE SEQUENCE [LARGE SCALE GENOMIC DNA]</scope>
    <source>
        <strain evidence="2">GMP-LS</strain>
    </source>
</reference>
<feature type="compositionally biased region" description="Low complexity" evidence="1">
    <location>
        <begin position="15"/>
        <end position="41"/>
    </location>
</feature>
<protein>
    <submittedName>
        <fullName evidence="2">Uncharacterized protein</fullName>
    </submittedName>
</protein>
<evidence type="ECO:0000313" key="2">
    <source>
        <dbReference type="EMBL" id="KAK5628489.1"/>
    </source>
</evidence>